<dbReference type="RefSeq" id="WP_062761049.1">
    <property type="nucleotide sequence ID" value="NZ_BMSJ01000003.1"/>
</dbReference>
<reference evidence="2" key="3">
    <citation type="submission" date="2023-08" db="EMBL/GenBank/DDBJ databases">
        <authorList>
            <person name="Sun Q."/>
            <person name="Ohkuma M."/>
        </authorList>
    </citation>
    <scope>NUCLEOTIDE SEQUENCE</scope>
    <source>
        <strain evidence="2">JCM 4205</strain>
    </source>
</reference>
<evidence type="ECO:0000259" key="1">
    <source>
        <dbReference type="PROSITE" id="PS50943"/>
    </source>
</evidence>
<proteinExistence type="predicted"/>
<evidence type="ECO:0000313" key="3">
    <source>
        <dbReference type="EMBL" id="QEV31098.1"/>
    </source>
</evidence>
<evidence type="ECO:0000313" key="4">
    <source>
        <dbReference type="Proteomes" id="UP000326029"/>
    </source>
</evidence>
<evidence type="ECO:0000313" key="5">
    <source>
        <dbReference type="Proteomes" id="UP000642014"/>
    </source>
</evidence>
<keyword evidence="4" id="KW-1185">Reference proteome</keyword>
<evidence type="ECO:0000313" key="2">
    <source>
        <dbReference type="EMBL" id="GGR19281.1"/>
    </source>
</evidence>
<dbReference type="SUPFAM" id="SSF47413">
    <property type="entry name" value="lambda repressor-like DNA-binding domains"/>
    <property type="match status" value="1"/>
</dbReference>
<dbReference type="Gene3D" id="1.10.260.40">
    <property type="entry name" value="lambda repressor-like DNA-binding domains"/>
    <property type="match status" value="1"/>
</dbReference>
<dbReference type="PROSITE" id="PS50943">
    <property type="entry name" value="HTH_CROC1"/>
    <property type="match status" value="1"/>
</dbReference>
<gene>
    <name evidence="3" type="ORF">CP977_02050</name>
    <name evidence="2" type="ORF">GCM10010497_21760</name>
</gene>
<dbReference type="EMBL" id="BMSJ01000003">
    <property type="protein sequence ID" value="GGR19281.1"/>
    <property type="molecule type" value="Genomic_DNA"/>
</dbReference>
<dbReference type="Proteomes" id="UP000642014">
    <property type="component" value="Unassembled WGS sequence"/>
</dbReference>
<reference evidence="3 4" key="2">
    <citation type="submission" date="2017-09" db="EMBL/GenBank/DDBJ databases">
        <authorList>
            <person name="Lee N."/>
            <person name="Cho B.-K."/>
        </authorList>
    </citation>
    <scope>NUCLEOTIDE SEQUENCE [LARGE SCALE GENOMIC DNA]</scope>
    <source>
        <strain evidence="3 4">ATCC 19740</strain>
    </source>
</reference>
<accession>A0AAV4KG58</accession>
<dbReference type="InterPro" id="IPR001387">
    <property type="entry name" value="Cro/C1-type_HTH"/>
</dbReference>
<dbReference type="AlphaFoldDB" id="A0AAV4KG58"/>
<dbReference type="GO" id="GO:0003677">
    <property type="term" value="F:DNA binding"/>
    <property type="evidence" value="ECO:0007669"/>
    <property type="project" value="InterPro"/>
</dbReference>
<dbReference type="SMART" id="SM00530">
    <property type="entry name" value="HTH_XRE"/>
    <property type="match status" value="1"/>
</dbReference>
<sequence length="233" mass="25232">MNGADPPPDDLAALITAINGLLPSTGMTHEDLELDSVAHRTGIPEDVVLALLRGEPVPEDRLNPGFTERLAFLLDTRRAPDGKPYKQVHIADALGLSRGMVSALFSGNREAGRAVTASLEEFFDVDPGFLSTSGRRALARALRPVHASLFTLSTLRGEHVSHLALRSSIDVADIRLADQLQEALAAVLTHSPPEPATDPQEQELREITDRVRALAPPSRTRLMGKIRGLLRQP</sequence>
<dbReference type="Proteomes" id="UP000326029">
    <property type="component" value="Chromosome"/>
</dbReference>
<dbReference type="InterPro" id="IPR010982">
    <property type="entry name" value="Lambda_DNA-bd_dom_sf"/>
</dbReference>
<dbReference type="EMBL" id="CP023693">
    <property type="protein sequence ID" value="QEV31098.1"/>
    <property type="molecule type" value="Genomic_DNA"/>
</dbReference>
<dbReference type="GeneID" id="95452550"/>
<feature type="domain" description="HTH cro/C1-type" evidence="1">
    <location>
        <begin position="91"/>
        <end position="130"/>
    </location>
</feature>
<protein>
    <submittedName>
        <fullName evidence="3">XRE family transcriptional regulator</fullName>
    </submittedName>
</protein>
<name>A0AAV4KG58_9ACTN</name>
<organism evidence="2 5">
    <name type="scientific">Streptomyces cinereoruber</name>
    <dbReference type="NCBI Taxonomy" id="67260"/>
    <lineage>
        <taxon>Bacteria</taxon>
        <taxon>Bacillati</taxon>
        <taxon>Actinomycetota</taxon>
        <taxon>Actinomycetes</taxon>
        <taxon>Kitasatosporales</taxon>
        <taxon>Streptomycetaceae</taxon>
        <taxon>Streptomyces</taxon>
    </lineage>
</organism>
<reference evidence="2 5" key="1">
    <citation type="journal article" date="2014" name="Int. J. Syst. Evol. Microbiol.">
        <title>Complete genome sequence of Corynebacterium casei LMG S-19264T (=DSM 44701T), isolated from a smear-ripened cheese.</title>
        <authorList>
            <consortium name="US DOE Joint Genome Institute (JGI-PGF)"/>
            <person name="Walter F."/>
            <person name="Albersmeier A."/>
            <person name="Kalinowski J."/>
            <person name="Ruckert C."/>
        </authorList>
    </citation>
    <scope>NUCLEOTIDE SEQUENCE [LARGE SCALE GENOMIC DNA]</scope>
    <source>
        <strain evidence="2 5">JCM 4205</strain>
    </source>
</reference>